<dbReference type="GO" id="GO:0016740">
    <property type="term" value="F:transferase activity"/>
    <property type="evidence" value="ECO:0007669"/>
    <property type="project" value="UniProtKB-KW"/>
</dbReference>
<evidence type="ECO:0000313" key="2">
    <source>
        <dbReference type="EMBL" id="SCM68110.1"/>
    </source>
</evidence>
<sequence>MRHSPKRLADLLGSRLCHDLISPIGAVCNGVELLGMGPMGTQPELALISESIEAANFRVQFYRVAYGLASDDQALSDGEVRRILAGVYKGARLKVDWSVKDALPRPEIKLAFLLIQCIEDALPYGGTLRITHNGMFWRLEADGRTKINDPELWECLCSGEEPEELAPSRVHYALIPHAVEEAGRRIICNNSEDHIELTF</sequence>
<evidence type="ECO:0000313" key="3">
    <source>
        <dbReference type="Proteomes" id="UP000184085"/>
    </source>
</evidence>
<dbReference type="Gene3D" id="3.30.565.10">
    <property type="entry name" value="Histidine kinase-like ATPase, C-terminal domain"/>
    <property type="match status" value="1"/>
</dbReference>
<dbReference type="InterPro" id="IPR036890">
    <property type="entry name" value="HATPase_C_sf"/>
</dbReference>
<organism evidence="2 3">
    <name type="scientific">Donghicola eburneus</name>
    <dbReference type="NCBI Taxonomy" id="393278"/>
    <lineage>
        <taxon>Bacteria</taxon>
        <taxon>Pseudomonadati</taxon>
        <taxon>Pseudomonadota</taxon>
        <taxon>Alphaproteobacteria</taxon>
        <taxon>Rhodobacterales</taxon>
        <taxon>Roseobacteraceae</taxon>
        <taxon>Donghicola</taxon>
    </lineage>
</organism>
<gene>
    <name evidence="2" type="ORF">KARMA_2319</name>
</gene>
<dbReference type="Pfam" id="PF10090">
    <property type="entry name" value="HPTransfase"/>
    <property type="match status" value="1"/>
</dbReference>
<reference evidence="3" key="1">
    <citation type="submission" date="2016-09" db="EMBL/GenBank/DDBJ databases">
        <authorList>
            <person name="Wibberg D."/>
        </authorList>
    </citation>
    <scope>NUCLEOTIDE SEQUENCE [LARGE SCALE GENOMIC DNA]</scope>
</reference>
<feature type="domain" description="Histidine phosphotransferase ChpT C-terminal" evidence="1">
    <location>
        <begin position="78"/>
        <end position="193"/>
    </location>
</feature>
<accession>A0A1M4MZS0</accession>
<dbReference type="Gene3D" id="1.10.287.130">
    <property type="match status" value="1"/>
</dbReference>
<protein>
    <submittedName>
        <fullName evidence="2">Putative histidine phosphotransferase</fullName>
    </submittedName>
</protein>
<dbReference type="RefSeq" id="WP_072706748.1">
    <property type="nucleotide sequence ID" value="NZ_FMJB01000051.1"/>
</dbReference>
<dbReference type="EMBL" id="FMJB01000051">
    <property type="protein sequence ID" value="SCM68110.1"/>
    <property type="molecule type" value="Genomic_DNA"/>
</dbReference>
<dbReference type="AlphaFoldDB" id="A0A1M4MZS0"/>
<name>A0A1M4MZS0_9RHOB</name>
<keyword evidence="3" id="KW-1185">Reference proteome</keyword>
<proteinExistence type="predicted"/>
<dbReference type="InterPro" id="IPR018762">
    <property type="entry name" value="ChpT_C"/>
</dbReference>
<evidence type="ECO:0000259" key="1">
    <source>
        <dbReference type="Pfam" id="PF10090"/>
    </source>
</evidence>
<dbReference type="Proteomes" id="UP000184085">
    <property type="component" value="Unassembled WGS sequence"/>
</dbReference>
<keyword evidence="2" id="KW-0808">Transferase</keyword>